<dbReference type="EMBL" id="KV722349">
    <property type="protein sequence ID" value="OCH93928.1"/>
    <property type="molecule type" value="Genomic_DNA"/>
</dbReference>
<evidence type="ECO:0000313" key="5">
    <source>
        <dbReference type="EMBL" id="OCH93928.1"/>
    </source>
</evidence>
<dbReference type="Gene3D" id="3.40.50.720">
    <property type="entry name" value="NAD(P)-binding Rossmann-like Domain"/>
    <property type="match status" value="1"/>
</dbReference>
<dbReference type="InterPro" id="IPR036291">
    <property type="entry name" value="NAD(P)-bd_dom_sf"/>
</dbReference>
<keyword evidence="3" id="KW-0472">Membrane</keyword>
<dbReference type="PANTHER" id="PTHR10366">
    <property type="entry name" value="NAD DEPENDENT EPIMERASE/DEHYDRATASE"/>
    <property type="match status" value="1"/>
</dbReference>
<feature type="domain" description="3-beta hydroxysteroid dehydrogenase/isomerase" evidence="4">
    <location>
        <begin position="73"/>
        <end position="355"/>
    </location>
</feature>
<keyword evidence="3" id="KW-1133">Transmembrane helix</keyword>
<keyword evidence="3" id="KW-0812">Transmembrane</keyword>
<dbReference type="SUPFAM" id="SSF51735">
    <property type="entry name" value="NAD(P)-binding Rossmann-fold domains"/>
    <property type="match status" value="1"/>
</dbReference>
<dbReference type="GO" id="GO:0005783">
    <property type="term" value="C:endoplasmic reticulum"/>
    <property type="evidence" value="ECO:0007669"/>
    <property type="project" value="TreeGrafter"/>
</dbReference>
<evidence type="ECO:0000256" key="2">
    <source>
        <dbReference type="ARBA" id="ARBA00023445"/>
    </source>
</evidence>
<dbReference type="GO" id="GO:0006696">
    <property type="term" value="P:ergosterol biosynthetic process"/>
    <property type="evidence" value="ECO:0007669"/>
    <property type="project" value="TreeGrafter"/>
</dbReference>
<protein>
    <submittedName>
        <fullName evidence="5">NAD(P)-binding protein</fullName>
    </submittedName>
</protein>
<keyword evidence="6" id="KW-1185">Reference proteome</keyword>
<evidence type="ECO:0000256" key="3">
    <source>
        <dbReference type="SAM" id="Phobius"/>
    </source>
</evidence>
<organism evidence="5 6">
    <name type="scientific">Obba rivulosa</name>
    <dbReference type="NCBI Taxonomy" id="1052685"/>
    <lineage>
        <taxon>Eukaryota</taxon>
        <taxon>Fungi</taxon>
        <taxon>Dikarya</taxon>
        <taxon>Basidiomycota</taxon>
        <taxon>Agaricomycotina</taxon>
        <taxon>Agaricomycetes</taxon>
        <taxon>Polyporales</taxon>
        <taxon>Gelatoporiaceae</taxon>
        <taxon>Obba</taxon>
    </lineage>
</organism>
<dbReference type="OrthoDB" id="10058185at2759"/>
<evidence type="ECO:0000313" key="6">
    <source>
        <dbReference type="Proteomes" id="UP000250043"/>
    </source>
</evidence>
<dbReference type="GO" id="GO:0000252">
    <property type="term" value="F:3-beta-hydroxysteroid dehydrogenase [NAD(P)+]/C4-decarboxylase activity"/>
    <property type="evidence" value="ECO:0007669"/>
    <property type="project" value="TreeGrafter"/>
</dbReference>
<dbReference type="Proteomes" id="UP000250043">
    <property type="component" value="Unassembled WGS sequence"/>
</dbReference>
<dbReference type="Pfam" id="PF01073">
    <property type="entry name" value="3Beta_HSD"/>
    <property type="match status" value="1"/>
</dbReference>
<dbReference type="PANTHER" id="PTHR10366:SF447">
    <property type="entry name" value="HYDROXYSTEROID DEHYDROGENASE_ISOMERASE FAMILY PROTEIN, PUTATIVE (AFU_ORTHOLOGUE AFUA_1G06450)-RELATED"/>
    <property type="match status" value="1"/>
</dbReference>
<dbReference type="InterPro" id="IPR050425">
    <property type="entry name" value="NAD(P)_dehydrat-like"/>
</dbReference>
<dbReference type="AlphaFoldDB" id="A0A8E2DQG5"/>
<reference evidence="5 6" key="1">
    <citation type="submission" date="2016-07" db="EMBL/GenBank/DDBJ databases">
        <title>Draft genome of the white-rot fungus Obba rivulosa 3A-2.</title>
        <authorList>
            <consortium name="DOE Joint Genome Institute"/>
            <person name="Miettinen O."/>
            <person name="Riley R."/>
            <person name="Acob R."/>
            <person name="Barry K."/>
            <person name="Cullen D."/>
            <person name="De Vries R."/>
            <person name="Hainaut M."/>
            <person name="Hatakka A."/>
            <person name="Henrissat B."/>
            <person name="Hilden K."/>
            <person name="Kuo R."/>
            <person name="Labutti K."/>
            <person name="Lipzen A."/>
            <person name="Makela M.R."/>
            <person name="Sandor L."/>
            <person name="Spatafora J.W."/>
            <person name="Grigoriev I.V."/>
            <person name="Hibbett D.S."/>
        </authorList>
    </citation>
    <scope>NUCLEOTIDE SEQUENCE [LARGE SCALE GENOMIC DNA]</scope>
    <source>
        <strain evidence="5 6">3A-2</strain>
    </source>
</reference>
<dbReference type="InterPro" id="IPR002225">
    <property type="entry name" value="3Beta_OHSteriod_DH/Estase"/>
</dbReference>
<evidence type="ECO:0000256" key="1">
    <source>
        <dbReference type="ARBA" id="ARBA00023002"/>
    </source>
</evidence>
<proteinExistence type="inferred from homology"/>
<feature type="transmembrane region" description="Helical" evidence="3">
    <location>
        <begin position="72"/>
        <end position="91"/>
    </location>
</feature>
<comment type="similarity">
    <text evidence="2">Belongs to the NAD(P)-dependent epimerase/dehydratase family. Dihydroflavonol-4-reductase subfamily.</text>
</comment>
<accession>A0A8E2DQG5</accession>
<keyword evidence="1" id="KW-0560">Oxidoreductase</keyword>
<sequence>MGLWLLIAAVFVLAYLYVRTNDSKLAKLSPEASALTPERWNAKAVQNTAAMLADSPYILRAESLPPRTGRRYIVVGGAGFLGGWIILHLLARGEDPHRIRCLDIALPTRVDLKEGAAKDVDFLQVDVTDADALEAAFEKPWSSSSLENPGITVFHTAASFRYYERVPSLLPYSELLNVRGTQNIVNAARKAGASVLVYTSSGSLLMRPTRFWLWPWEKKPEYVVQVISDETRVPQRFEEFFSNYAVTKRTAESIVSEADKTPSVKGVLRTGCIRPGNAIYGPRGQLMVGQHVLQKVNPTWSGNVVSSFVYVENCSLAHLLYEQRLLDAAQVQDIGGQAFCVTDSGPAPTYGDVHTAINILTGGETVFPSVSPTMMLILAHLFEGYYLIRHFLLRSPLANLSRLLPPLNSVLVTLQPSTYALATIHLVFDDSRARLPPEKGGLGYTSCTTMEGICKVVLEHKKRGGKI</sequence>
<gene>
    <name evidence="5" type="ORF">OBBRIDRAFT_854901</name>
</gene>
<name>A0A8E2DQG5_9APHY</name>
<evidence type="ECO:0000259" key="4">
    <source>
        <dbReference type="Pfam" id="PF01073"/>
    </source>
</evidence>